<dbReference type="Gene3D" id="3.40.50.10610">
    <property type="entry name" value="ABC-type transport auxiliary lipoprotein component"/>
    <property type="match status" value="1"/>
</dbReference>
<organism evidence="2 3">
    <name type="scientific">Phyllobacterium phragmitis</name>
    <dbReference type="NCBI Taxonomy" id="2670329"/>
    <lineage>
        <taxon>Bacteria</taxon>
        <taxon>Pseudomonadati</taxon>
        <taxon>Pseudomonadota</taxon>
        <taxon>Alphaproteobacteria</taxon>
        <taxon>Hyphomicrobiales</taxon>
        <taxon>Phyllobacteriaceae</taxon>
        <taxon>Phyllobacterium</taxon>
    </lineage>
</organism>
<gene>
    <name evidence="2" type="ORF">C5748_20970</name>
</gene>
<feature type="domain" description="ABC-type transport auxiliary lipoprotein component" evidence="1">
    <location>
        <begin position="51"/>
        <end position="202"/>
    </location>
</feature>
<dbReference type="PROSITE" id="PS51257">
    <property type="entry name" value="PROKAR_LIPOPROTEIN"/>
    <property type="match status" value="1"/>
</dbReference>
<dbReference type="Pfam" id="PF03886">
    <property type="entry name" value="ABC_trans_aux"/>
    <property type="match status" value="1"/>
</dbReference>
<dbReference type="SUPFAM" id="SSF159594">
    <property type="entry name" value="XCC0632-like"/>
    <property type="match status" value="1"/>
</dbReference>
<dbReference type="InterPro" id="IPR005586">
    <property type="entry name" value="ABC_trans_aux"/>
</dbReference>
<evidence type="ECO:0000313" key="2">
    <source>
        <dbReference type="EMBL" id="PRD41555.1"/>
    </source>
</evidence>
<protein>
    <submittedName>
        <fullName evidence="2">ABC transporter</fullName>
    </submittedName>
</protein>
<dbReference type="Proteomes" id="UP000239434">
    <property type="component" value="Unassembled WGS sequence"/>
</dbReference>
<sequence>MNIFRTIGTGLHLERFRKSGRIVGAVLLAGMVASCGTVPLDTFDLVASNPSISGKSRKNIQILIATPAALKAFDGENIVINTSAAKIEYLKGAQWGDRLPTLVQSRLVQAFENTGLLGGVGRPGDGLAINYQIITDIRSFGVDAFTSPRTAIVEIAAKILNDKNGEVRSTRVFSASAPVSGTGNAAYVRALNAAFDQVTGDIVGWTLSVI</sequence>
<evidence type="ECO:0000259" key="1">
    <source>
        <dbReference type="Pfam" id="PF03886"/>
    </source>
</evidence>
<accession>A0A2S9IM14</accession>
<keyword evidence="3" id="KW-1185">Reference proteome</keyword>
<dbReference type="AlphaFoldDB" id="A0A2S9IM14"/>
<proteinExistence type="predicted"/>
<dbReference type="EMBL" id="PVBR01000019">
    <property type="protein sequence ID" value="PRD41555.1"/>
    <property type="molecule type" value="Genomic_DNA"/>
</dbReference>
<reference evidence="2 3" key="1">
    <citation type="submission" date="2018-02" db="EMBL/GenBank/DDBJ databases">
        <title>The draft genome of Phyllobacterium sp. 1N-3.</title>
        <authorList>
            <person name="Liu L."/>
            <person name="Li L."/>
            <person name="Zhang X."/>
            <person name="Wang T."/>
            <person name="Liang L."/>
        </authorList>
    </citation>
    <scope>NUCLEOTIDE SEQUENCE [LARGE SCALE GENOMIC DNA]</scope>
    <source>
        <strain evidence="2 3">1N-3</strain>
    </source>
</reference>
<name>A0A2S9IM14_9HYPH</name>
<evidence type="ECO:0000313" key="3">
    <source>
        <dbReference type="Proteomes" id="UP000239434"/>
    </source>
</evidence>
<comment type="caution">
    <text evidence="2">The sequence shown here is derived from an EMBL/GenBank/DDBJ whole genome shotgun (WGS) entry which is preliminary data.</text>
</comment>